<evidence type="ECO:0000313" key="2">
    <source>
        <dbReference type="Proteomes" id="UP000055048"/>
    </source>
</evidence>
<feature type="non-terminal residue" evidence="1">
    <location>
        <position position="1"/>
    </location>
</feature>
<accession>A0A0V0TBP3</accession>
<evidence type="ECO:0000313" key="1">
    <source>
        <dbReference type="EMBL" id="KRX36425.1"/>
    </source>
</evidence>
<proteinExistence type="predicted"/>
<protein>
    <submittedName>
        <fullName evidence="1">Uncharacterized protein</fullName>
    </submittedName>
</protein>
<sequence>LMTPKMSLDWINFSTLDRPELVLLVKQRNPKNIEEAVRAALEVESFMIRPGPDTGSAVTLVQSGIPSEPWRSGNLLAADGTHLTQSSIYLSSGHCVESCAASTFWLRFPSTFRLHAGHSRRGAANRWEKSSVGGGDHSQERHLASFTECCVMARTTSADKCHGPWLLERRPKGKLPVAIARAVVHPREGCVPVQLLNPSADRVTIHRGNVEATTEAVDPLPLGRPPKTHTAILN</sequence>
<gene>
    <name evidence="1" type="ORF">T05_13148</name>
</gene>
<dbReference type="EMBL" id="JYDJ01000365">
    <property type="protein sequence ID" value="KRX36425.1"/>
    <property type="molecule type" value="Genomic_DNA"/>
</dbReference>
<dbReference type="AlphaFoldDB" id="A0A0V0TBP3"/>
<dbReference type="Proteomes" id="UP000055048">
    <property type="component" value="Unassembled WGS sequence"/>
</dbReference>
<organism evidence="1 2">
    <name type="scientific">Trichinella murrelli</name>
    <dbReference type="NCBI Taxonomy" id="144512"/>
    <lineage>
        <taxon>Eukaryota</taxon>
        <taxon>Metazoa</taxon>
        <taxon>Ecdysozoa</taxon>
        <taxon>Nematoda</taxon>
        <taxon>Enoplea</taxon>
        <taxon>Dorylaimia</taxon>
        <taxon>Trichinellida</taxon>
        <taxon>Trichinellidae</taxon>
        <taxon>Trichinella</taxon>
    </lineage>
</organism>
<keyword evidence="2" id="KW-1185">Reference proteome</keyword>
<reference evidence="1 2" key="1">
    <citation type="submission" date="2015-01" db="EMBL/GenBank/DDBJ databases">
        <title>Evolution of Trichinella species and genotypes.</title>
        <authorList>
            <person name="Korhonen P.K."/>
            <person name="Edoardo P."/>
            <person name="Giuseppe L.R."/>
            <person name="Gasser R.B."/>
        </authorList>
    </citation>
    <scope>NUCLEOTIDE SEQUENCE [LARGE SCALE GENOMIC DNA]</scope>
    <source>
        <strain evidence="1">ISS417</strain>
    </source>
</reference>
<name>A0A0V0TBP3_9BILA</name>
<comment type="caution">
    <text evidence="1">The sequence shown here is derived from an EMBL/GenBank/DDBJ whole genome shotgun (WGS) entry which is preliminary data.</text>
</comment>